<evidence type="ECO:0000256" key="4">
    <source>
        <dbReference type="ARBA" id="ARBA00022827"/>
    </source>
</evidence>
<dbReference type="InterPro" id="IPR046373">
    <property type="entry name" value="Acyl-CoA_Oxase/DH_mid-dom_sf"/>
</dbReference>
<dbReference type="GO" id="GO:0050660">
    <property type="term" value="F:flavin adenine dinucleotide binding"/>
    <property type="evidence" value="ECO:0007669"/>
    <property type="project" value="InterPro"/>
</dbReference>
<gene>
    <name evidence="10" type="ORF">UFOPK2658_01539</name>
    <name evidence="11" type="ORF">UFOPK3004_00915</name>
    <name evidence="12" type="ORF">UFOPK3304_01412</name>
    <name evidence="13" type="ORF">UFOPK3494_01239</name>
    <name evidence="14" type="ORF">UFOPK4134_01208</name>
</gene>
<dbReference type="InterPro" id="IPR013786">
    <property type="entry name" value="AcylCoA_DH/ox_N"/>
</dbReference>
<evidence type="ECO:0000313" key="11">
    <source>
        <dbReference type="EMBL" id="CAB4805553.1"/>
    </source>
</evidence>
<evidence type="ECO:0000259" key="8">
    <source>
        <dbReference type="Pfam" id="PF02771"/>
    </source>
</evidence>
<dbReference type="Gene3D" id="2.40.110.10">
    <property type="entry name" value="Butyryl-CoA Dehydrogenase, subunit A, domain 2"/>
    <property type="match status" value="1"/>
</dbReference>
<dbReference type="SUPFAM" id="SSF47203">
    <property type="entry name" value="Acyl-CoA dehydrogenase C-terminal domain-like"/>
    <property type="match status" value="1"/>
</dbReference>
<evidence type="ECO:0000313" key="13">
    <source>
        <dbReference type="EMBL" id="CAB4906461.1"/>
    </source>
</evidence>
<dbReference type="InterPro" id="IPR037069">
    <property type="entry name" value="AcylCoA_DH/ox_N_sf"/>
</dbReference>
<dbReference type="EMBL" id="CAEZYH010000087">
    <property type="protein sequence ID" value="CAB4728500.1"/>
    <property type="molecule type" value="Genomic_DNA"/>
</dbReference>
<dbReference type="EMBL" id="CAFAAL010000071">
    <property type="protein sequence ID" value="CAB4805553.1"/>
    <property type="molecule type" value="Genomic_DNA"/>
</dbReference>
<dbReference type="FunFam" id="2.40.110.10:FF:000031">
    <property type="entry name" value="Acyl-CoA dehydrogenase, putative"/>
    <property type="match status" value="1"/>
</dbReference>
<dbReference type="Pfam" id="PF02771">
    <property type="entry name" value="Acyl-CoA_dh_N"/>
    <property type="match status" value="1"/>
</dbReference>
<dbReference type="AlphaFoldDB" id="A0A6J7GDL6"/>
<feature type="domain" description="Acyl-CoA dehydrogenase/oxidase N-terminal" evidence="8">
    <location>
        <begin position="39"/>
        <end position="158"/>
    </location>
</feature>
<keyword evidence="3" id="KW-0285">Flavoprotein</keyword>
<dbReference type="InterPro" id="IPR009075">
    <property type="entry name" value="AcylCo_DH/oxidase_C"/>
</dbReference>
<reference evidence="13" key="1">
    <citation type="submission" date="2020-05" db="EMBL/GenBank/DDBJ databases">
        <authorList>
            <person name="Chiriac C."/>
            <person name="Salcher M."/>
            <person name="Ghai R."/>
            <person name="Kavagutti S V."/>
        </authorList>
    </citation>
    <scope>NUCLEOTIDE SEQUENCE</scope>
</reference>
<protein>
    <submittedName>
        <fullName evidence="13">Unannotated protein</fullName>
    </submittedName>
</protein>
<dbReference type="EMBL" id="CAFBPS010000097">
    <property type="protein sequence ID" value="CAB5033062.1"/>
    <property type="molecule type" value="Genomic_DNA"/>
</dbReference>
<organism evidence="13">
    <name type="scientific">freshwater metagenome</name>
    <dbReference type="NCBI Taxonomy" id="449393"/>
    <lineage>
        <taxon>unclassified sequences</taxon>
        <taxon>metagenomes</taxon>
        <taxon>ecological metagenomes</taxon>
    </lineage>
</organism>
<comment type="similarity">
    <text evidence="2">Belongs to the acyl-CoA dehydrogenase family.</text>
</comment>
<evidence type="ECO:0000256" key="2">
    <source>
        <dbReference type="ARBA" id="ARBA00009347"/>
    </source>
</evidence>
<dbReference type="InterPro" id="IPR052166">
    <property type="entry name" value="Diverse_Acyl-CoA_DH"/>
</dbReference>
<evidence type="ECO:0000256" key="5">
    <source>
        <dbReference type="ARBA" id="ARBA00023002"/>
    </source>
</evidence>
<accession>A0A6J7GDL6</accession>
<dbReference type="Gene3D" id="1.10.540.10">
    <property type="entry name" value="Acyl-CoA dehydrogenase/oxidase, N-terminal domain"/>
    <property type="match status" value="1"/>
</dbReference>
<proteinExistence type="inferred from homology"/>
<dbReference type="PANTHER" id="PTHR42803:SF1">
    <property type="entry name" value="BROAD-SPECIFICITY LINEAR ACYL-COA DEHYDROGENASE FADE5"/>
    <property type="match status" value="1"/>
</dbReference>
<dbReference type="InterPro" id="IPR036250">
    <property type="entry name" value="AcylCo_DH-like_C"/>
</dbReference>
<dbReference type="EMBL" id="CAFBLJ010000087">
    <property type="protein sequence ID" value="CAB4878370.1"/>
    <property type="molecule type" value="Genomic_DNA"/>
</dbReference>
<evidence type="ECO:0000259" key="7">
    <source>
        <dbReference type="Pfam" id="PF02770"/>
    </source>
</evidence>
<dbReference type="GO" id="GO:0016627">
    <property type="term" value="F:oxidoreductase activity, acting on the CH-CH group of donors"/>
    <property type="evidence" value="ECO:0007669"/>
    <property type="project" value="InterPro"/>
</dbReference>
<feature type="domain" description="Acyl-CoA oxidase/dehydrogenase middle" evidence="7">
    <location>
        <begin position="163"/>
        <end position="269"/>
    </location>
</feature>
<sequence length="590" mass="63235">MTDYRAPLADIDFVLNRVCGIDRILQLPGFIDADSSMVRDLLEEAARFMEDKVAPLNRVGDKFGVRLNPDSTVTTAPGFPAAYKAFVDAGWGAVPFESGYGGGGFPWMIGIAIQEMMTAANMAFSMCPLLTQGAIDALMYHGSEDQRMTYLPKMITGEWSGTMNLTEPDAGSDVGAVRTRAIKQADGTYSITGTKIYISFGEHDMAENIIHLVLARTPDAPPGTKGVSCFIVPKYLLNNDGSLGRHNDVKCVSVEHKLGIHASPTCVLTYGDNGGAIGYLIGEENRGMQYMFTMMNQARLSVGLQGLSLGDRAYQQSLQYANDRRQGRAPGAPAGESSPIIDHPDVKRMLLTMKTTLEALRRMTYWNAACLDVAKHHPDAVERESASDLAALLTPMSKGWGTDMCVDLTRIAVQIHGGMGFVEETGVAQHYRDACITTIYEGTNGIQAIDLVGRKLGLRGGEVVKRHLDSVETLSRKLEGHAELSGVSAALAKTLAATRAATTWLAEHSGNPLDSLSGATPYMRLISTLTAGFLLADSAVIAQDAASEVGAACVAERIASARFFCEQLMPPVDGLLPAITGDSALLMSAI</sequence>
<dbReference type="Pfam" id="PF12806">
    <property type="entry name" value="Acyl-CoA_dh_C"/>
    <property type="match status" value="1"/>
</dbReference>
<evidence type="ECO:0000313" key="12">
    <source>
        <dbReference type="EMBL" id="CAB4878370.1"/>
    </source>
</evidence>
<evidence type="ECO:0000313" key="10">
    <source>
        <dbReference type="EMBL" id="CAB4728500.1"/>
    </source>
</evidence>
<evidence type="ECO:0000259" key="9">
    <source>
        <dbReference type="Pfam" id="PF12806"/>
    </source>
</evidence>
<dbReference type="Gene3D" id="1.20.140.10">
    <property type="entry name" value="Butyryl-CoA Dehydrogenase, subunit A, domain 3"/>
    <property type="match status" value="1"/>
</dbReference>
<keyword evidence="5" id="KW-0560">Oxidoreductase</keyword>
<dbReference type="InterPro" id="IPR025878">
    <property type="entry name" value="Acyl-CoA_dh-like_C_dom"/>
</dbReference>
<evidence type="ECO:0000313" key="14">
    <source>
        <dbReference type="EMBL" id="CAB5033062.1"/>
    </source>
</evidence>
<keyword evidence="4" id="KW-0274">FAD</keyword>
<feature type="domain" description="Acetyl-CoA dehydrogenase-like C-terminal" evidence="9">
    <location>
        <begin position="481"/>
        <end position="588"/>
    </location>
</feature>
<dbReference type="Pfam" id="PF00441">
    <property type="entry name" value="Acyl-CoA_dh_1"/>
    <property type="match status" value="1"/>
</dbReference>
<dbReference type="InterPro" id="IPR009100">
    <property type="entry name" value="AcylCoA_DH/oxidase_NM_dom_sf"/>
</dbReference>
<dbReference type="SUPFAM" id="SSF56645">
    <property type="entry name" value="Acyl-CoA dehydrogenase NM domain-like"/>
    <property type="match status" value="1"/>
</dbReference>
<comment type="cofactor">
    <cofactor evidence="1">
        <name>FAD</name>
        <dbReference type="ChEBI" id="CHEBI:57692"/>
    </cofactor>
</comment>
<evidence type="ECO:0000259" key="6">
    <source>
        <dbReference type="Pfam" id="PF00441"/>
    </source>
</evidence>
<dbReference type="PANTHER" id="PTHR42803">
    <property type="entry name" value="ACYL-COA DEHYDROGENASE"/>
    <property type="match status" value="1"/>
</dbReference>
<name>A0A6J7GDL6_9ZZZZ</name>
<evidence type="ECO:0000256" key="3">
    <source>
        <dbReference type="ARBA" id="ARBA00022630"/>
    </source>
</evidence>
<dbReference type="EMBL" id="CAFBMF010000088">
    <property type="protein sequence ID" value="CAB4906461.1"/>
    <property type="molecule type" value="Genomic_DNA"/>
</dbReference>
<dbReference type="Pfam" id="PF02770">
    <property type="entry name" value="Acyl-CoA_dh_M"/>
    <property type="match status" value="1"/>
</dbReference>
<evidence type="ECO:0000256" key="1">
    <source>
        <dbReference type="ARBA" id="ARBA00001974"/>
    </source>
</evidence>
<feature type="domain" description="Acyl-CoA dehydrogenase/oxidase C-terminal" evidence="6">
    <location>
        <begin position="285"/>
        <end position="450"/>
    </location>
</feature>
<dbReference type="InterPro" id="IPR006091">
    <property type="entry name" value="Acyl-CoA_Oxase/DH_mid-dom"/>
</dbReference>